<dbReference type="PANTHER" id="PTHR46018">
    <property type="entry name" value="ZINC PHOSPHODIESTERASE ELAC PROTEIN 1"/>
    <property type="match status" value="1"/>
</dbReference>
<keyword evidence="1" id="KW-0255">Endonuclease</keyword>
<organism evidence="3 4">
    <name type="scientific">Ornatilinea apprima</name>
    <dbReference type="NCBI Taxonomy" id="1134406"/>
    <lineage>
        <taxon>Bacteria</taxon>
        <taxon>Bacillati</taxon>
        <taxon>Chloroflexota</taxon>
        <taxon>Anaerolineae</taxon>
        <taxon>Anaerolineales</taxon>
        <taxon>Anaerolineaceae</taxon>
        <taxon>Ornatilinea</taxon>
    </lineage>
</organism>
<dbReference type="AlphaFoldDB" id="A0A0P6Y906"/>
<dbReference type="CDD" id="cd16272">
    <property type="entry name" value="RNaseZ_MBL-fold"/>
    <property type="match status" value="1"/>
</dbReference>
<reference evidence="3 4" key="1">
    <citation type="submission" date="2015-07" db="EMBL/GenBank/DDBJ databases">
        <title>Genome sequence of Ornatilinea apprima DSM 23815.</title>
        <authorList>
            <person name="Hemp J."/>
            <person name="Ward L.M."/>
            <person name="Pace L.A."/>
            <person name="Fischer W.W."/>
        </authorList>
    </citation>
    <scope>NUCLEOTIDE SEQUENCE [LARGE SCALE GENOMIC DNA]</scope>
    <source>
        <strain evidence="3 4">P3M-1</strain>
    </source>
</reference>
<proteinExistence type="predicted"/>
<evidence type="ECO:0000313" key="3">
    <source>
        <dbReference type="EMBL" id="KPL78229.1"/>
    </source>
</evidence>
<dbReference type="InterPro" id="IPR036866">
    <property type="entry name" value="RibonucZ/Hydroxyglut_hydro"/>
</dbReference>
<dbReference type="GO" id="GO:0042781">
    <property type="term" value="F:3'-tRNA processing endoribonuclease activity"/>
    <property type="evidence" value="ECO:0007669"/>
    <property type="project" value="TreeGrafter"/>
</dbReference>
<dbReference type="OrthoDB" id="9800940at2"/>
<evidence type="ECO:0000256" key="1">
    <source>
        <dbReference type="ARBA" id="ARBA00022759"/>
    </source>
</evidence>
<dbReference type="RefSeq" id="WP_075062279.1">
    <property type="nucleotide sequence ID" value="NZ_LGCL01000019.1"/>
</dbReference>
<name>A0A0P6Y906_9CHLR</name>
<dbReference type="Gene3D" id="3.60.15.10">
    <property type="entry name" value="Ribonuclease Z/Hydroxyacylglutathione hydrolase-like"/>
    <property type="match status" value="1"/>
</dbReference>
<accession>A0A0P6Y906</accession>
<dbReference type="EMBL" id="LGCL01000019">
    <property type="protein sequence ID" value="KPL78229.1"/>
    <property type="molecule type" value="Genomic_DNA"/>
</dbReference>
<dbReference type="PANTHER" id="PTHR46018:SF2">
    <property type="entry name" value="ZINC PHOSPHODIESTERASE ELAC PROTEIN 1"/>
    <property type="match status" value="1"/>
</dbReference>
<dbReference type="InterPro" id="IPR001279">
    <property type="entry name" value="Metallo-B-lactamas"/>
</dbReference>
<dbReference type="STRING" id="1134406.ADN00_07055"/>
<sequence>MGKLILLGTAAAVPDHDRENTHFWLECGERRMLIDCATNPVAHLPRVGLDFMTLTDLVLTHFHPDHVSGAPYLLMVMWLKGRKDRLRVYGLEDTLEKFKRLLQLFDWESWPNFYPVEFIAVSERENAPVLGDDHLRVTASPVRHLIPTMGLRVDFLKSGASFAYSCDTQPCEEVARLAARADVLLHEAGGYGVGHTSPEKAGETAQKAGVKRLYLVHYPDVSEQEWVEKASQYFSGEVRLAKEREEILFAD</sequence>
<feature type="domain" description="Metallo-beta-lactamase" evidence="2">
    <location>
        <begin position="19"/>
        <end position="195"/>
    </location>
</feature>
<protein>
    <recommendedName>
        <fullName evidence="2">Metallo-beta-lactamase domain-containing protein</fullName>
    </recommendedName>
</protein>
<dbReference type="SUPFAM" id="SSF56281">
    <property type="entry name" value="Metallo-hydrolase/oxidoreductase"/>
    <property type="match status" value="1"/>
</dbReference>
<keyword evidence="1" id="KW-0540">Nuclease</keyword>
<dbReference type="SMART" id="SM00849">
    <property type="entry name" value="Lactamase_B"/>
    <property type="match status" value="1"/>
</dbReference>
<evidence type="ECO:0000313" key="4">
    <source>
        <dbReference type="Proteomes" id="UP000050417"/>
    </source>
</evidence>
<evidence type="ECO:0000259" key="2">
    <source>
        <dbReference type="SMART" id="SM00849"/>
    </source>
</evidence>
<comment type="caution">
    <text evidence="3">The sequence shown here is derived from an EMBL/GenBank/DDBJ whole genome shotgun (WGS) entry which is preliminary data.</text>
</comment>
<keyword evidence="4" id="KW-1185">Reference proteome</keyword>
<gene>
    <name evidence="3" type="ORF">ADN00_07055</name>
</gene>
<keyword evidence="1" id="KW-0378">Hydrolase</keyword>
<dbReference type="Proteomes" id="UP000050417">
    <property type="component" value="Unassembled WGS sequence"/>
</dbReference>
<dbReference type="Pfam" id="PF12706">
    <property type="entry name" value="Lactamase_B_2"/>
    <property type="match status" value="1"/>
</dbReference>